<dbReference type="PANTHER" id="PTHR43178">
    <property type="entry name" value="DIHYDROLIPOAMIDE ACETYLTRANSFERASE COMPONENT OF PYRUVATE DEHYDROGENASE COMPLEX"/>
    <property type="match status" value="1"/>
</dbReference>
<comment type="cofactor">
    <cofactor evidence="1 5">
        <name>(R)-lipoate</name>
        <dbReference type="ChEBI" id="CHEBI:83088"/>
    </cofactor>
</comment>
<dbReference type="EC" id="2.3.1.-" evidence="5"/>
<dbReference type="PROSITE" id="PS00189">
    <property type="entry name" value="LIPOYL"/>
    <property type="match status" value="1"/>
</dbReference>
<dbReference type="AlphaFoldDB" id="A0A9E2W8A8"/>
<sequence>MALVQEIAVPLIAVNDTTLTIVEMNFSSGQQVRKGDTVITFETSKTTYAVEAEAEGYIEYLCELNKDYEVNDIVVKIFSSVEEVKTTPTKKASINGSAAKKQVAAAKTERQWSGETVFSHKALELIEQKQLNKEVFHGYDFVGKDDVNIYLGLPIETKQVKQKGLAKAHDNQPKVIAVDTAKAAQQKLSSNKKREISYLSDVQAPGLTSTLYTAVEVDNIFVNLNQSLKTLKNSLLPIVIYETGRLLKKYPSLNGYFAGDSIAIFNDVKVGFAIDIEKGLKVLGLEQTNKLTVPEIEERILSLSNDYIDDKLKIEDLSDITFTITDLSGLDVTFFKPLVNMQNSAILGIGAIDTKLQRCTLALTFDHRVTEGKLVGEFLTELKKRIESYRPKGIVPKNVTCFKCLKDLAEDTSGIGFVKCITPQGEEAYICQSCIAGF</sequence>
<keyword evidence="4 5" id="KW-0012">Acyltransferase</keyword>
<dbReference type="InterPro" id="IPR050743">
    <property type="entry name" value="2-oxoacid_DH_E2_comp"/>
</dbReference>
<dbReference type="Proteomes" id="UP000812270">
    <property type="component" value="Unassembled WGS sequence"/>
</dbReference>
<keyword evidence="5" id="KW-0450">Lipoyl</keyword>
<organism evidence="8 9">
    <name type="scientific">Pinibacter aurantiacus</name>
    <dbReference type="NCBI Taxonomy" id="2851599"/>
    <lineage>
        <taxon>Bacteria</taxon>
        <taxon>Pseudomonadati</taxon>
        <taxon>Bacteroidota</taxon>
        <taxon>Chitinophagia</taxon>
        <taxon>Chitinophagales</taxon>
        <taxon>Chitinophagaceae</taxon>
        <taxon>Pinibacter</taxon>
    </lineage>
</organism>
<dbReference type="GO" id="GO:0016407">
    <property type="term" value="F:acetyltransferase activity"/>
    <property type="evidence" value="ECO:0007669"/>
    <property type="project" value="TreeGrafter"/>
</dbReference>
<dbReference type="GO" id="GO:0031405">
    <property type="term" value="F:lipoic acid binding"/>
    <property type="evidence" value="ECO:0007669"/>
    <property type="project" value="TreeGrafter"/>
</dbReference>
<keyword evidence="3 5" id="KW-0808">Transferase</keyword>
<evidence type="ECO:0000259" key="7">
    <source>
        <dbReference type="Pfam" id="PF00364"/>
    </source>
</evidence>
<reference evidence="8" key="1">
    <citation type="submission" date="2021-06" db="EMBL/GenBank/DDBJ databases">
        <authorList>
            <person name="Huq M.A."/>
        </authorList>
    </citation>
    <scope>NUCLEOTIDE SEQUENCE</scope>
    <source>
        <strain evidence="8">MAH-26</strain>
    </source>
</reference>
<gene>
    <name evidence="8" type="ORF">KTO63_11905</name>
</gene>
<evidence type="ECO:0000313" key="8">
    <source>
        <dbReference type="EMBL" id="MBV4357857.1"/>
    </source>
</evidence>
<dbReference type="Pfam" id="PF00198">
    <property type="entry name" value="2-oxoacid_dh"/>
    <property type="match status" value="1"/>
</dbReference>
<dbReference type="RefSeq" id="WP_217791510.1">
    <property type="nucleotide sequence ID" value="NZ_JAHSPG010000008.1"/>
</dbReference>
<dbReference type="EMBL" id="JAHSPG010000008">
    <property type="protein sequence ID" value="MBV4357857.1"/>
    <property type="molecule type" value="Genomic_DNA"/>
</dbReference>
<proteinExistence type="inferred from homology"/>
<comment type="similarity">
    <text evidence="5">Belongs to the 2-oxoacid dehydrogenase family.</text>
</comment>
<evidence type="ECO:0000256" key="2">
    <source>
        <dbReference type="ARBA" id="ARBA00011484"/>
    </source>
</evidence>
<comment type="subunit">
    <text evidence="2">Forms a 24-polypeptide structural core with octahedral symmetry.</text>
</comment>
<dbReference type="InterPro" id="IPR001078">
    <property type="entry name" value="2-oxoacid_DH_actylTfrase"/>
</dbReference>
<keyword evidence="9" id="KW-1185">Reference proteome</keyword>
<name>A0A9E2W8A8_9BACT</name>
<feature type="domain" description="2-oxoacid dehydrogenase acyltransferase catalytic" evidence="6">
    <location>
        <begin position="185"/>
        <end position="389"/>
    </location>
</feature>
<dbReference type="GO" id="GO:0005737">
    <property type="term" value="C:cytoplasm"/>
    <property type="evidence" value="ECO:0007669"/>
    <property type="project" value="TreeGrafter"/>
</dbReference>
<feature type="domain" description="Lipoyl-binding" evidence="7">
    <location>
        <begin position="6"/>
        <end position="77"/>
    </location>
</feature>
<evidence type="ECO:0000256" key="1">
    <source>
        <dbReference type="ARBA" id="ARBA00001938"/>
    </source>
</evidence>
<evidence type="ECO:0000256" key="5">
    <source>
        <dbReference type="RuleBase" id="RU003423"/>
    </source>
</evidence>
<dbReference type="InterPro" id="IPR000089">
    <property type="entry name" value="Biotin_lipoyl"/>
</dbReference>
<evidence type="ECO:0000256" key="3">
    <source>
        <dbReference type="ARBA" id="ARBA00022679"/>
    </source>
</evidence>
<dbReference type="PANTHER" id="PTHR43178:SF5">
    <property type="entry name" value="LIPOAMIDE ACYLTRANSFERASE COMPONENT OF BRANCHED-CHAIN ALPHA-KETO ACID DEHYDROGENASE COMPLEX, MITOCHONDRIAL"/>
    <property type="match status" value="1"/>
</dbReference>
<evidence type="ECO:0000313" key="9">
    <source>
        <dbReference type="Proteomes" id="UP000812270"/>
    </source>
</evidence>
<comment type="caution">
    <text evidence="8">The sequence shown here is derived from an EMBL/GenBank/DDBJ whole genome shotgun (WGS) entry which is preliminary data.</text>
</comment>
<evidence type="ECO:0000256" key="4">
    <source>
        <dbReference type="ARBA" id="ARBA00023315"/>
    </source>
</evidence>
<evidence type="ECO:0000259" key="6">
    <source>
        <dbReference type="Pfam" id="PF00198"/>
    </source>
</evidence>
<accession>A0A9E2W8A8</accession>
<dbReference type="Pfam" id="PF00364">
    <property type="entry name" value="Biotin_lipoyl"/>
    <property type="match status" value="1"/>
</dbReference>
<protein>
    <recommendedName>
        <fullName evidence="5">Dihydrolipoamide acetyltransferase component of pyruvate dehydrogenase complex</fullName>
        <ecNumber evidence="5">2.3.1.-</ecNumber>
    </recommendedName>
</protein>
<dbReference type="InterPro" id="IPR003016">
    <property type="entry name" value="2-oxoA_DH_lipoyl-BS"/>
</dbReference>